<reference evidence="3" key="1">
    <citation type="submission" date="2020-07" db="EMBL/GenBank/DDBJ databases">
        <title>Vallitalea pronyensis genome.</title>
        <authorList>
            <person name="Postec A."/>
        </authorList>
    </citation>
    <scope>NUCLEOTIDE SEQUENCE</scope>
    <source>
        <strain evidence="3">FatNI3</strain>
    </source>
</reference>
<gene>
    <name evidence="3" type="ORF">HZI73_03990</name>
</gene>
<dbReference type="EMBL" id="CP058649">
    <property type="protein sequence ID" value="QUI21500.1"/>
    <property type="molecule type" value="Genomic_DNA"/>
</dbReference>
<protein>
    <submittedName>
        <fullName evidence="3">RNA-binding protein</fullName>
    </submittedName>
</protein>
<dbReference type="RefSeq" id="WP_212696970.1">
    <property type="nucleotide sequence ID" value="NZ_CP058649.1"/>
</dbReference>
<dbReference type="KEGG" id="vpy:HZI73_03990"/>
<keyword evidence="2" id="KW-0687">Ribonucleoprotein</keyword>
<dbReference type="CDD" id="cd06088">
    <property type="entry name" value="KOW_RPL14"/>
    <property type="match status" value="1"/>
</dbReference>
<keyword evidence="4" id="KW-1185">Reference proteome</keyword>
<dbReference type="InterPro" id="IPR014722">
    <property type="entry name" value="Rib_uL2_dom2"/>
</dbReference>
<dbReference type="AlphaFoldDB" id="A0A8J8MH22"/>
<evidence type="ECO:0000313" key="4">
    <source>
        <dbReference type="Proteomes" id="UP000683246"/>
    </source>
</evidence>
<keyword evidence="1" id="KW-0689">Ribosomal protein</keyword>
<dbReference type="GO" id="GO:1990904">
    <property type="term" value="C:ribonucleoprotein complex"/>
    <property type="evidence" value="ECO:0007669"/>
    <property type="project" value="UniProtKB-KW"/>
</dbReference>
<accession>A0A8J8MH22</accession>
<dbReference type="SUPFAM" id="SSF50104">
    <property type="entry name" value="Translation proteins SH3-like domain"/>
    <property type="match status" value="1"/>
</dbReference>
<dbReference type="Gene3D" id="2.30.30.30">
    <property type="match status" value="1"/>
</dbReference>
<dbReference type="Proteomes" id="UP000683246">
    <property type="component" value="Chromosome"/>
</dbReference>
<proteinExistence type="predicted"/>
<dbReference type="InterPro" id="IPR008991">
    <property type="entry name" value="Translation_prot_SH3-like_sf"/>
</dbReference>
<sequence>MHELQYGQIVKSKAGRDKDRIFIVVDVQGEFALLADGQLRRVEDPKRKKMKHIQPTKKIIEELSDKLSRDKKVTNIEIRRHLAIYQVNDDTLKRGGG</sequence>
<dbReference type="GO" id="GO:0005840">
    <property type="term" value="C:ribosome"/>
    <property type="evidence" value="ECO:0007669"/>
    <property type="project" value="UniProtKB-KW"/>
</dbReference>
<name>A0A8J8MH22_9FIRM</name>
<evidence type="ECO:0000256" key="1">
    <source>
        <dbReference type="ARBA" id="ARBA00022980"/>
    </source>
</evidence>
<evidence type="ECO:0000313" key="3">
    <source>
        <dbReference type="EMBL" id="QUI21500.1"/>
    </source>
</evidence>
<evidence type="ECO:0000256" key="2">
    <source>
        <dbReference type="ARBA" id="ARBA00023274"/>
    </source>
</evidence>
<organism evidence="3 4">
    <name type="scientific">Vallitalea pronyensis</name>
    <dbReference type="NCBI Taxonomy" id="1348613"/>
    <lineage>
        <taxon>Bacteria</taxon>
        <taxon>Bacillati</taxon>
        <taxon>Bacillota</taxon>
        <taxon>Clostridia</taxon>
        <taxon>Lachnospirales</taxon>
        <taxon>Vallitaleaceae</taxon>
        <taxon>Vallitalea</taxon>
    </lineage>
</organism>
<dbReference type="InterPro" id="IPR041985">
    <property type="entry name" value="Ribosomal_eL14_KOW"/>
</dbReference>